<sequence length="44" mass="5440">MYCQDKRHANYNCFPLRWMQMSELSNKELQLTVRFAYICGNSYW</sequence>
<reference evidence="1" key="2">
    <citation type="journal article" date="2015" name="Data Brief">
        <title>Shoot transcriptome of the giant reed, Arundo donax.</title>
        <authorList>
            <person name="Barrero R.A."/>
            <person name="Guerrero F.D."/>
            <person name="Moolhuijzen P."/>
            <person name="Goolsby J.A."/>
            <person name="Tidwell J."/>
            <person name="Bellgard S.E."/>
            <person name="Bellgard M.I."/>
        </authorList>
    </citation>
    <scope>NUCLEOTIDE SEQUENCE</scope>
    <source>
        <tissue evidence="1">Shoot tissue taken approximately 20 cm above the soil surface</tissue>
    </source>
</reference>
<organism evidence="1">
    <name type="scientific">Arundo donax</name>
    <name type="common">Giant reed</name>
    <name type="synonym">Donax arundinaceus</name>
    <dbReference type="NCBI Taxonomy" id="35708"/>
    <lineage>
        <taxon>Eukaryota</taxon>
        <taxon>Viridiplantae</taxon>
        <taxon>Streptophyta</taxon>
        <taxon>Embryophyta</taxon>
        <taxon>Tracheophyta</taxon>
        <taxon>Spermatophyta</taxon>
        <taxon>Magnoliopsida</taxon>
        <taxon>Liliopsida</taxon>
        <taxon>Poales</taxon>
        <taxon>Poaceae</taxon>
        <taxon>PACMAD clade</taxon>
        <taxon>Arundinoideae</taxon>
        <taxon>Arundineae</taxon>
        <taxon>Arundo</taxon>
    </lineage>
</organism>
<dbReference type="EMBL" id="GBRH01236099">
    <property type="protein sequence ID" value="JAD61796.1"/>
    <property type="molecule type" value="Transcribed_RNA"/>
</dbReference>
<accession>A0A0A9BEM6</accession>
<evidence type="ECO:0000313" key="1">
    <source>
        <dbReference type="EMBL" id="JAD61796.1"/>
    </source>
</evidence>
<proteinExistence type="predicted"/>
<reference evidence="1" key="1">
    <citation type="submission" date="2014-09" db="EMBL/GenBank/DDBJ databases">
        <authorList>
            <person name="Magalhaes I.L.F."/>
            <person name="Oliveira U."/>
            <person name="Santos F.R."/>
            <person name="Vidigal T.H.D.A."/>
            <person name="Brescovit A.D."/>
            <person name="Santos A.J."/>
        </authorList>
    </citation>
    <scope>NUCLEOTIDE SEQUENCE</scope>
    <source>
        <tissue evidence="1">Shoot tissue taken approximately 20 cm above the soil surface</tissue>
    </source>
</reference>
<name>A0A0A9BEM6_ARUDO</name>
<dbReference type="AlphaFoldDB" id="A0A0A9BEM6"/>
<protein>
    <submittedName>
        <fullName evidence="1">Uncharacterized protein</fullName>
    </submittedName>
</protein>